<dbReference type="AlphaFoldDB" id="A0A7Y9JN08"/>
<dbReference type="Proteomes" id="UP000552045">
    <property type="component" value="Unassembled WGS sequence"/>
</dbReference>
<name>A0A7Y9JN08_9MICO</name>
<organism evidence="4 5">
    <name type="scientific">Microbacterium pseudoresistens</name>
    <dbReference type="NCBI Taxonomy" id="640634"/>
    <lineage>
        <taxon>Bacteria</taxon>
        <taxon>Bacillati</taxon>
        <taxon>Actinomycetota</taxon>
        <taxon>Actinomycetes</taxon>
        <taxon>Micrococcales</taxon>
        <taxon>Microbacteriaceae</taxon>
        <taxon>Microbacterium</taxon>
    </lineage>
</organism>
<dbReference type="PANTHER" id="PTHR42796">
    <property type="entry name" value="FUMARYLACETOACETATE HYDROLASE DOMAIN-CONTAINING PROTEIN 2A-RELATED"/>
    <property type="match status" value="1"/>
</dbReference>
<accession>A0A7Y9JN08</accession>
<sequence>MKLALFDDHRLGVLSEDEAHLIDVTTAIPASDRDPLTAGWWRGLCRDWTELREQIESAASSRTPIPLGDVHLRAPVLGPTKIIAAASNYRAHVAEMHDVQERTLGTVHAWMMEFDVFLKAPSSVTDPAGPIVLPRAVLDEDREIHHESELVVVIGKGGKDIPAAEASEHVFGYSIGLDITVRSPADRSRRKSYDTFSPIGPWIRLRDEGYDASGVDISLTVDGAVRQQVNTSDLIMNVDEIVSYASRIMTLNPGDVIFTGAPPGVGPIRAGERLVTEIEGIGTMTTEVVAG</sequence>
<dbReference type="GO" id="GO:0046872">
    <property type="term" value="F:metal ion binding"/>
    <property type="evidence" value="ECO:0007669"/>
    <property type="project" value="UniProtKB-KW"/>
</dbReference>
<gene>
    <name evidence="4" type="ORF">BKA02_001980</name>
</gene>
<dbReference type="Gene3D" id="3.90.850.10">
    <property type="entry name" value="Fumarylacetoacetase-like, C-terminal domain"/>
    <property type="match status" value="1"/>
</dbReference>
<dbReference type="InterPro" id="IPR051121">
    <property type="entry name" value="FAH"/>
</dbReference>
<dbReference type="PANTHER" id="PTHR42796:SF4">
    <property type="entry name" value="FUMARYLACETOACETATE HYDROLASE DOMAIN-CONTAINING PROTEIN 2A"/>
    <property type="match status" value="1"/>
</dbReference>
<dbReference type="SUPFAM" id="SSF56529">
    <property type="entry name" value="FAH"/>
    <property type="match status" value="1"/>
</dbReference>
<dbReference type="InterPro" id="IPR036663">
    <property type="entry name" value="Fumarylacetoacetase_C_sf"/>
</dbReference>
<evidence type="ECO:0000259" key="3">
    <source>
        <dbReference type="Pfam" id="PF01557"/>
    </source>
</evidence>
<proteinExistence type="inferred from homology"/>
<evidence type="ECO:0000256" key="1">
    <source>
        <dbReference type="ARBA" id="ARBA00010211"/>
    </source>
</evidence>
<keyword evidence="2" id="KW-0479">Metal-binding</keyword>
<dbReference type="InterPro" id="IPR011234">
    <property type="entry name" value="Fumarylacetoacetase-like_C"/>
</dbReference>
<dbReference type="GO" id="GO:0044281">
    <property type="term" value="P:small molecule metabolic process"/>
    <property type="evidence" value="ECO:0007669"/>
    <property type="project" value="UniProtKB-ARBA"/>
</dbReference>
<evidence type="ECO:0000313" key="4">
    <source>
        <dbReference type="EMBL" id="NYD54925.1"/>
    </source>
</evidence>
<dbReference type="Pfam" id="PF01557">
    <property type="entry name" value="FAA_hydrolase"/>
    <property type="match status" value="1"/>
</dbReference>
<feature type="domain" description="Fumarylacetoacetase-like C-terminal" evidence="3">
    <location>
        <begin position="81"/>
        <end position="289"/>
    </location>
</feature>
<evidence type="ECO:0000256" key="2">
    <source>
        <dbReference type="ARBA" id="ARBA00022723"/>
    </source>
</evidence>
<dbReference type="GO" id="GO:0003824">
    <property type="term" value="F:catalytic activity"/>
    <property type="evidence" value="ECO:0007669"/>
    <property type="project" value="InterPro"/>
</dbReference>
<comment type="similarity">
    <text evidence="1">Belongs to the FAH family.</text>
</comment>
<keyword evidence="5" id="KW-1185">Reference proteome</keyword>
<dbReference type="EMBL" id="JACCBH010000001">
    <property type="protein sequence ID" value="NYD54925.1"/>
    <property type="molecule type" value="Genomic_DNA"/>
</dbReference>
<protein>
    <submittedName>
        <fullName evidence="4">2-keto-4-pentenoate hydratase/2-oxohepta-3-ene-1,7-dioic acid hydratase in catechol pathway</fullName>
    </submittedName>
</protein>
<reference evidence="4 5" key="1">
    <citation type="submission" date="2020-07" db="EMBL/GenBank/DDBJ databases">
        <title>Sequencing the genomes of 1000 actinobacteria strains.</title>
        <authorList>
            <person name="Klenk H.-P."/>
        </authorList>
    </citation>
    <scope>NUCLEOTIDE SEQUENCE [LARGE SCALE GENOMIC DNA]</scope>
    <source>
        <strain evidence="4 5">DSM 22185</strain>
    </source>
</reference>
<dbReference type="RefSeq" id="WP_179433639.1">
    <property type="nucleotide sequence ID" value="NZ_BAABLC010000002.1"/>
</dbReference>
<comment type="caution">
    <text evidence="4">The sequence shown here is derived from an EMBL/GenBank/DDBJ whole genome shotgun (WGS) entry which is preliminary data.</text>
</comment>
<evidence type="ECO:0000313" key="5">
    <source>
        <dbReference type="Proteomes" id="UP000552045"/>
    </source>
</evidence>